<name>A0ACB0K676_TRIPR</name>
<evidence type="ECO:0000313" key="1">
    <source>
        <dbReference type="EMBL" id="CAJ2652777.1"/>
    </source>
</evidence>
<dbReference type="EMBL" id="CASHSV030000206">
    <property type="protein sequence ID" value="CAJ2652777.1"/>
    <property type="molecule type" value="Genomic_DNA"/>
</dbReference>
<accession>A0ACB0K676</accession>
<protein>
    <submittedName>
        <fullName evidence="1">Uncharacterized protein</fullName>
    </submittedName>
</protein>
<gene>
    <name evidence="1" type="ORF">MILVUS5_LOCUS20212</name>
</gene>
<evidence type="ECO:0000313" key="2">
    <source>
        <dbReference type="Proteomes" id="UP001177021"/>
    </source>
</evidence>
<organism evidence="1 2">
    <name type="scientific">Trifolium pratense</name>
    <name type="common">Red clover</name>
    <dbReference type="NCBI Taxonomy" id="57577"/>
    <lineage>
        <taxon>Eukaryota</taxon>
        <taxon>Viridiplantae</taxon>
        <taxon>Streptophyta</taxon>
        <taxon>Embryophyta</taxon>
        <taxon>Tracheophyta</taxon>
        <taxon>Spermatophyta</taxon>
        <taxon>Magnoliopsida</taxon>
        <taxon>eudicotyledons</taxon>
        <taxon>Gunneridae</taxon>
        <taxon>Pentapetalae</taxon>
        <taxon>rosids</taxon>
        <taxon>fabids</taxon>
        <taxon>Fabales</taxon>
        <taxon>Fabaceae</taxon>
        <taxon>Papilionoideae</taxon>
        <taxon>50 kb inversion clade</taxon>
        <taxon>NPAAA clade</taxon>
        <taxon>Hologalegina</taxon>
        <taxon>IRL clade</taxon>
        <taxon>Trifolieae</taxon>
        <taxon>Trifolium</taxon>
    </lineage>
</organism>
<proteinExistence type="predicted"/>
<keyword evidence="2" id="KW-1185">Reference proteome</keyword>
<dbReference type="Proteomes" id="UP001177021">
    <property type="component" value="Unassembled WGS sequence"/>
</dbReference>
<comment type="caution">
    <text evidence="1">The sequence shown here is derived from an EMBL/GenBank/DDBJ whole genome shotgun (WGS) entry which is preliminary data.</text>
</comment>
<sequence length="80" mass="9498">MLLTKLYGHCLQLLEGTNIEVLAKKYVADWMIPYTTLKYIYVPIKDIFEHWYLMVISIKDHIVYHLDSCLQSENITHRIG</sequence>
<reference evidence="1" key="1">
    <citation type="submission" date="2023-10" db="EMBL/GenBank/DDBJ databases">
        <authorList>
            <person name="Rodriguez Cubillos JULIANA M."/>
            <person name="De Vega J."/>
        </authorList>
    </citation>
    <scope>NUCLEOTIDE SEQUENCE</scope>
</reference>